<dbReference type="EMBL" id="MDEI01000003">
    <property type="protein sequence ID" value="PPU69604.1"/>
    <property type="molecule type" value="Genomic_DNA"/>
</dbReference>
<dbReference type="NCBIfam" id="NF042415">
    <property type="entry name" value="STY0301_fam"/>
    <property type="match status" value="1"/>
</dbReference>
<dbReference type="InterPro" id="IPR049973">
    <property type="entry name" value="STY0301-like"/>
</dbReference>
<sequence>MRISDATLQSPDLPAGAQLGLDLRPPLRLSSIGVYSGHPRERAALVPRNADSPHPRGLERAIWRFDDADPHGTYLVCEYGEGVQVSLQVSRAVRTCTGTMRVATAPATERVASFDCE</sequence>
<name>A0A2S7D785_9XANT</name>
<keyword evidence="2" id="KW-1185">Reference proteome</keyword>
<organism evidence="1 2">
    <name type="scientific">Xanthomonas pisi</name>
    <dbReference type="NCBI Taxonomy" id="56457"/>
    <lineage>
        <taxon>Bacteria</taxon>
        <taxon>Pseudomonadati</taxon>
        <taxon>Pseudomonadota</taxon>
        <taxon>Gammaproteobacteria</taxon>
        <taxon>Lysobacterales</taxon>
        <taxon>Lysobacteraceae</taxon>
        <taxon>Xanthomonas</taxon>
    </lineage>
</organism>
<evidence type="ECO:0000313" key="1">
    <source>
        <dbReference type="EMBL" id="PPU69604.1"/>
    </source>
</evidence>
<comment type="caution">
    <text evidence="1">The sequence shown here is derived from an EMBL/GenBank/DDBJ whole genome shotgun (WGS) entry which is preliminary data.</text>
</comment>
<gene>
    <name evidence="1" type="ORF">XpiCFBP4643_04295</name>
</gene>
<accession>A0A2S7D785</accession>
<protein>
    <submittedName>
        <fullName evidence="1">Uncharacterized protein</fullName>
    </submittedName>
</protein>
<dbReference type="Proteomes" id="UP000238191">
    <property type="component" value="Unassembled WGS sequence"/>
</dbReference>
<dbReference type="OrthoDB" id="6008022at2"/>
<proteinExistence type="predicted"/>
<dbReference type="AlphaFoldDB" id="A0A2S7D785"/>
<reference evidence="2" key="1">
    <citation type="submission" date="2016-08" db="EMBL/GenBank/DDBJ databases">
        <authorList>
            <person name="Merda D."/>
            <person name="Briand M."/>
            <person name="Taghouti G."/>
            <person name="Carrere S."/>
            <person name="Gouzy J."/>
            <person name="Portier P."/>
            <person name="Jacques M.-A."/>
            <person name="Fischer-Le Saux M."/>
        </authorList>
    </citation>
    <scope>NUCLEOTIDE SEQUENCE [LARGE SCALE GENOMIC DNA]</scope>
    <source>
        <strain evidence="2">CFBP4643</strain>
    </source>
</reference>
<evidence type="ECO:0000313" key="2">
    <source>
        <dbReference type="Proteomes" id="UP000238191"/>
    </source>
</evidence>